<geneLocation type="plasmid" evidence="1 2">
    <name>unnamed3</name>
</geneLocation>
<sequence length="224" mass="26631">MSKTINLTRLFSLSHSMLKQQLDYQVINGIHYKNDLQICAIFKYDYIDLKKKKYNESSDKEYILGLFKKGTREYIELPLKHKKTEKFESFELPLKLDNNLYNELKIFLEIDQSKHGDFHPWHFFKALNAAIPTKASQDNLDRRACSYSYPTSKDNEHEKIYFLSFRDNDKRGEKRSLENYAKTQKLLPYANKIIGNRNISVCFTTVPKDINKEMKEMDYKINDL</sequence>
<dbReference type="InterPro" id="IPR046100">
    <property type="entry name" value="DUF6037"/>
</dbReference>
<proteinExistence type="predicted"/>
<dbReference type="Proteomes" id="UP000191057">
    <property type="component" value="Plasmid unnamed3"/>
</dbReference>
<dbReference type="AlphaFoldDB" id="A0A9W3TLX9"/>
<reference evidence="1 2" key="1">
    <citation type="submission" date="2017-03" db="EMBL/GenBank/DDBJ databases">
        <title>Complete genome sequence of Bacillus thuringiensis L-7601, a novel melanin producing strain.</title>
        <authorList>
            <person name="Cai J."/>
            <person name="Cao Z."/>
            <person name="Tan T."/>
        </authorList>
    </citation>
    <scope>NUCLEOTIDE SEQUENCE [LARGE SCALE GENOMIC DNA]</scope>
    <source>
        <strain evidence="1 2">L-7601</strain>
        <plasmid evidence="1 2">unnamed3</plasmid>
    </source>
</reference>
<dbReference type="EMBL" id="CP020005">
    <property type="protein sequence ID" value="AQY42601.1"/>
    <property type="molecule type" value="Genomic_DNA"/>
</dbReference>
<evidence type="ECO:0000313" key="2">
    <source>
        <dbReference type="Proteomes" id="UP000191057"/>
    </source>
</evidence>
<evidence type="ECO:0000313" key="1">
    <source>
        <dbReference type="EMBL" id="AQY42601.1"/>
    </source>
</evidence>
<gene>
    <name evidence="1" type="ORF">B4918_32470</name>
</gene>
<dbReference type="RefSeq" id="WP_079246584.1">
    <property type="nucleotide sequence ID" value="NZ_JARSYF010000036.1"/>
</dbReference>
<keyword evidence="1" id="KW-0614">Plasmid</keyword>
<name>A0A9W3TLX9_BACTU</name>
<organism evidence="1 2">
    <name type="scientific">Bacillus thuringiensis</name>
    <dbReference type="NCBI Taxonomy" id="1428"/>
    <lineage>
        <taxon>Bacteria</taxon>
        <taxon>Bacillati</taxon>
        <taxon>Bacillota</taxon>
        <taxon>Bacilli</taxon>
        <taxon>Bacillales</taxon>
        <taxon>Bacillaceae</taxon>
        <taxon>Bacillus</taxon>
        <taxon>Bacillus cereus group</taxon>
    </lineage>
</organism>
<protein>
    <submittedName>
        <fullName evidence="1">Uncharacterized protein</fullName>
    </submittedName>
</protein>
<accession>A0A9W3TLX9</accession>
<dbReference type="Pfam" id="PF19503">
    <property type="entry name" value="DUF6037"/>
    <property type="match status" value="1"/>
</dbReference>